<reference evidence="3" key="1">
    <citation type="submission" date="2018-11" db="EMBL/GenBank/DDBJ databases">
        <title>Chitinophaga lutea sp.nov., isolate from arsenic contaminated soil.</title>
        <authorList>
            <person name="Zong Y."/>
        </authorList>
    </citation>
    <scope>NUCLEOTIDE SEQUENCE [LARGE SCALE GENOMIC DNA]</scope>
    <source>
        <strain evidence="3">YLT18</strain>
    </source>
</reference>
<proteinExistence type="predicted"/>
<sequence length="125" mass="12768">MIPLTTTMQINAISSGATGAGLIALAKPIAGIFGVTQTVPFIFVGAFLVLFATLVFAVSKGKPVNPGAVKFVILLDTLWVAGSALAIVMLFPVISGLGSLLIAGVALWVAAMAWLQKKGLAMINA</sequence>
<dbReference type="Proteomes" id="UP000279089">
    <property type="component" value="Unassembled WGS sequence"/>
</dbReference>
<organism evidence="2 3">
    <name type="scientific">Chitinophaga barathri</name>
    <dbReference type="NCBI Taxonomy" id="1647451"/>
    <lineage>
        <taxon>Bacteria</taxon>
        <taxon>Pseudomonadati</taxon>
        <taxon>Bacteroidota</taxon>
        <taxon>Chitinophagia</taxon>
        <taxon>Chitinophagales</taxon>
        <taxon>Chitinophagaceae</taxon>
        <taxon>Chitinophaga</taxon>
    </lineage>
</organism>
<keyword evidence="1" id="KW-1133">Transmembrane helix</keyword>
<comment type="caution">
    <text evidence="2">The sequence shown here is derived from an EMBL/GenBank/DDBJ whole genome shotgun (WGS) entry which is preliminary data.</text>
</comment>
<dbReference type="AlphaFoldDB" id="A0A3N4MA07"/>
<feature type="transmembrane region" description="Helical" evidence="1">
    <location>
        <begin position="39"/>
        <end position="59"/>
    </location>
</feature>
<keyword evidence="1" id="KW-0812">Transmembrane</keyword>
<evidence type="ECO:0000313" key="3">
    <source>
        <dbReference type="Proteomes" id="UP000279089"/>
    </source>
</evidence>
<dbReference type="EMBL" id="RMBX01000007">
    <property type="protein sequence ID" value="RPD40584.1"/>
    <property type="molecule type" value="Genomic_DNA"/>
</dbReference>
<feature type="transmembrane region" description="Helical" evidence="1">
    <location>
        <begin position="12"/>
        <end position="33"/>
    </location>
</feature>
<evidence type="ECO:0000256" key="1">
    <source>
        <dbReference type="SAM" id="Phobius"/>
    </source>
</evidence>
<gene>
    <name evidence="2" type="ORF">EG028_14895</name>
</gene>
<keyword evidence="1" id="KW-0472">Membrane</keyword>
<dbReference type="RefSeq" id="WP_120517100.1">
    <property type="nucleotide sequence ID" value="NZ_QXZY01000008.1"/>
</dbReference>
<protein>
    <submittedName>
        <fullName evidence="2">Uncharacterized protein</fullName>
    </submittedName>
</protein>
<feature type="transmembrane region" description="Helical" evidence="1">
    <location>
        <begin position="71"/>
        <end position="91"/>
    </location>
</feature>
<accession>A0A3N4MA07</accession>
<dbReference type="OrthoDB" id="677259at2"/>
<name>A0A3N4MA07_9BACT</name>
<feature type="transmembrane region" description="Helical" evidence="1">
    <location>
        <begin position="97"/>
        <end position="115"/>
    </location>
</feature>
<evidence type="ECO:0000313" key="2">
    <source>
        <dbReference type="EMBL" id="RPD40584.1"/>
    </source>
</evidence>
<keyword evidence="3" id="KW-1185">Reference proteome</keyword>